<dbReference type="Proteomes" id="UP001596183">
    <property type="component" value="Unassembled WGS sequence"/>
</dbReference>
<gene>
    <name evidence="3" type="ORF">ACFP2V_30885</name>
</gene>
<accession>A0ABW0XUN6</accession>
<evidence type="ECO:0000256" key="2">
    <source>
        <dbReference type="SAM" id="Phobius"/>
    </source>
</evidence>
<organism evidence="3 4">
    <name type="scientific">Streptomyces incanus</name>
    <dbReference type="NCBI Taxonomy" id="887453"/>
    <lineage>
        <taxon>Bacteria</taxon>
        <taxon>Bacillati</taxon>
        <taxon>Actinomycetota</taxon>
        <taxon>Actinomycetes</taxon>
        <taxon>Kitasatosporales</taxon>
        <taxon>Streptomycetaceae</taxon>
        <taxon>Streptomyces</taxon>
    </lineage>
</organism>
<dbReference type="EMBL" id="JBHSPC010000108">
    <property type="protein sequence ID" value="MFC5674322.1"/>
    <property type="molecule type" value="Genomic_DNA"/>
</dbReference>
<reference evidence="4" key="1">
    <citation type="journal article" date="2019" name="Int. J. Syst. Evol. Microbiol.">
        <title>The Global Catalogue of Microorganisms (GCM) 10K type strain sequencing project: providing services to taxonomists for standard genome sequencing and annotation.</title>
        <authorList>
            <consortium name="The Broad Institute Genomics Platform"/>
            <consortium name="The Broad Institute Genome Sequencing Center for Infectious Disease"/>
            <person name="Wu L."/>
            <person name="Ma J."/>
        </authorList>
    </citation>
    <scope>NUCLEOTIDE SEQUENCE [LARGE SCALE GENOMIC DNA]</scope>
    <source>
        <strain evidence="4">JCM 13852</strain>
    </source>
</reference>
<evidence type="ECO:0000313" key="3">
    <source>
        <dbReference type="EMBL" id="MFC5674322.1"/>
    </source>
</evidence>
<protein>
    <recommendedName>
        <fullName evidence="5">Integral membrane protein</fullName>
    </recommendedName>
</protein>
<keyword evidence="2" id="KW-0472">Membrane</keyword>
<feature type="transmembrane region" description="Helical" evidence="2">
    <location>
        <begin position="132"/>
        <end position="152"/>
    </location>
</feature>
<feature type="transmembrane region" description="Helical" evidence="2">
    <location>
        <begin position="81"/>
        <end position="101"/>
    </location>
</feature>
<dbReference type="RefSeq" id="WP_381218585.1">
    <property type="nucleotide sequence ID" value="NZ_JBHSPC010000108.1"/>
</dbReference>
<keyword evidence="4" id="KW-1185">Reference proteome</keyword>
<keyword evidence="2" id="KW-1133">Transmembrane helix</keyword>
<proteinExistence type="predicted"/>
<evidence type="ECO:0008006" key="5">
    <source>
        <dbReference type="Google" id="ProtNLM"/>
    </source>
</evidence>
<evidence type="ECO:0000256" key="1">
    <source>
        <dbReference type="SAM" id="MobiDB-lite"/>
    </source>
</evidence>
<feature type="transmembrane region" description="Helical" evidence="2">
    <location>
        <begin position="46"/>
        <end position="69"/>
    </location>
</feature>
<feature type="compositionally biased region" description="Low complexity" evidence="1">
    <location>
        <begin position="203"/>
        <end position="214"/>
    </location>
</feature>
<feature type="compositionally biased region" description="Polar residues" evidence="1">
    <location>
        <begin position="193"/>
        <end position="202"/>
    </location>
</feature>
<name>A0ABW0XUN6_9ACTN</name>
<evidence type="ECO:0000313" key="4">
    <source>
        <dbReference type="Proteomes" id="UP001596183"/>
    </source>
</evidence>
<comment type="caution">
    <text evidence="3">The sequence shown here is derived from an EMBL/GenBank/DDBJ whole genome shotgun (WGS) entry which is preliminary data.</text>
</comment>
<keyword evidence="2" id="KW-0812">Transmembrane</keyword>
<sequence>MTSGRGALTALHLFLVWATMTAAVPPLGFGLLVTAWGGGTGAAAPILALGVPLTVGLLATAGIPAQTVVPLCGSVPQRLGWAVLVFVLGTLGVLAGLAAYAGGVDLGSASTRIALTGAPYAVAAAFFVPGRWVRLGAVGALAAGVAYGGFVGRRSRSSASTRRRSRGTRSMRSCCTWALRRPACRCPVPRSAPPTSASNTAPSGRTSSRTWTSRGARRSRRHPDAPSSWRRA</sequence>
<feature type="region of interest" description="Disordered" evidence="1">
    <location>
        <begin position="188"/>
        <end position="232"/>
    </location>
</feature>